<feature type="modified residue" description="4-aspartylphosphate" evidence="6">
    <location>
        <position position="55"/>
    </location>
</feature>
<evidence type="ECO:0000256" key="1">
    <source>
        <dbReference type="ARBA" id="ARBA00022553"/>
    </source>
</evidence>
<dbReference type="SMART" id="SM00421">
    <property type="entry name" value="HTH_LUXR"/>
    <property type="match status" value="1"/>
</dbReference>
<dbReference type="STRING" id="1231623.Tasa_057_004"/>
<dbReference type="SMART" id="SM00448">
    <property type="entry name" value="REC"/>
    <property type="match status" value="1"/>
</dbReference>
<keyword evidence="10" id="KW-1185">Reference proteome</keyword>
<dbReference type="Gene3D" id="3.40.50.2300">
    <property type="match status" value="1"/>
</dbReference>
<evidence type="ECO:0000313" key="9">
    <source>
        <dbReference type="EMBL" id="GAN55716.1"/>
    </source>
</evidence>
<dbReference type="PROSITE" id="PS00622">
    <property type="entry name" value="HTH_LUXR_1"/>
    <property type="match status" value="1"/>
</dbReference>
<reference evidence="9 10" key="1">
    <citation type="submission" date="2012-10" db="EMBL/GenBank/DDBJ databases">
        <title>Genome sequencing of Tanticharoenia sakaeratensis NBRC 103193.</title>
        <authorList>
            <person name="Azuma Y."/>
            <person name="Hadano H."/>
            <person name="Hirakawa H."/>
            <person name="Matsushita K."/>
        </authorList>
    </citation>
    <scope>NUCLEOTIDE SEQUENCE [LARGE SCALE GENOMIC DNA]</scope>
    <source>
        <strain evidence="9 10">NBRC 103193</strain>
    </source>
</reference>
<dbReference type="GO" id="GO:0003677">
    <property type="term" value="F:DNA binding"/>
    <property type="evidence" value="ECO:0007669"/>
    <property type="project" value="UniProtKB-KW"/>
</dbReference>
<keyword evidence="1 6" id="KW-0597">Phosphoprotein</keyword>
<dbReference type="GO" id="GO:0006355">
    <property type="term" value="P:regulation of DNA-templated transcription"/>
    <property type="evidence" value="ECO:0007669"/>
    <property type="project" value="InterPro"/>
</dbReference>
<keyword evidence="4" id="KW-0238">DNA-binding</keyword>
<dbReference type="SUPFAM" id="SSF52172">
    <property type="entry name" value="CheY-like"/>
    <property type="match status" value="1"/>
</dbReference>
<dbReference type="PANTHER" id="PTHR44688:SF16">
    <property type="entry name" value="DNA-BINDING TRANSCRIPTIONAL ACTIVATOR DEVR_DOSR"/>
    <property type="match status" value="1"/>
</dbReference>
<dbReference type="PRINTS" id="PR00038">
    <property type="entry name" value="HTHLUXR"/>
</dbReference>
<feature type="domain" description="HTH luxR-type" evidence="7">
    <location>
        <begin position="136"/>
        <end position="201"/>
    </location>
</feature>
<feature type="domain" description="Response regulatory" evidence="8">
    <location>
        <begin position="6"/>
        <end position="120"/>
    </location>
</feature>
<dbReference type="InterPro" id="IPR001789">
    <property type="entry name" value="Sig_transdc_resp-reg_receiver"/>
</dbReference>
<dbReference type="NCBIfam" id="NF006900">
    <property type="entry name" value="PRK09390.1"/>
    <property type="match status" value="1"/>
</dbReference>
<evidence type="ECO:0000256" key="5">
    <source>
        <dbReference type="ARBA" id="ARBA00023163"/>
    </source>
</evidence>
<protein>
    <submittedName>
        <fullName evidence="9">Response regulator receiver protein</fullName>
    </submittedName>
</protein>
<keyword evidence="3" id="KW-0805">Transcription regulation</keyword>
<organism evidence="9 10">
    <name type="scientific">Tanticharoenia sakaeratensis NBRC 103193</name>
    <dbReference type="NCBI Taxonomy" id="1231623"/>
    <lineage>
        <taxon>Bacteria</taxon>
        <taxon>Pseudomonadati</taxon>
        <taxon>Pseudomonadota</taxon>
        <taxon>Alphaproteobacteria</taxon>
        <taxon>Acetobacterales</taxon>
        <taxon>Acetobacteraceae</taxon>
        <taxon>Tanticharoenia</taxon>
    </lineage>
</organism>
<evidence type="ECO:0000259" key="8">
    <source>
        <dbReference type="PROSITE" id="PS50110"/>
    </source>
</evidence>
<dbReference type="Pfam" id="PF00196">
    <property type="entry name" value="GerE"/>
    <property type="match status" value="1"/>
</dbReference>
<dbReference type="Proteomes" id="UP000032679">
    <property type="component" value="Unassembled WGS sequence"/>
</dbReference>
<dbReference type="GO" id="GO:0000160">
    <property type="term" value="P:phosphorelay signal transduction system"/>
    <property type="evidence" value="ECO:0007669"/>
    <property type="project" value="UniProtKB-KW"/>
</dbReference>
<keyword evidence="5" id="KW-0804">Transcription</keyword>
<evidence type="ECO:0000256" key="6">
    <source>
        <dbReference type="PROSITE-ProRule" id="PRU00169"/>
    </source>
</evidence>
<evidence type="ECO:0000256" key="3">
    <source>
        <dbReference type="ARBA" id="ARBA00023015"/>
    </source>
</evidence>
<evidence type="ECO:0000256" key="4">
    <source>
        <dbReference type="ARBA" id="ARBA00023125"/>
    </source>
</evidence>
<dbReference type="Pfam" id="PF00072">
    <property type="entry name" value="Response_reg"/>
    <property type="match status" value="1"/>
</dbReference>
<dbReference type="InterPro" id="IPR000792">
    <property type="entry name" value="Tscrpt_reg_LuxR_C"/>
</dbReference>
<accession>A0A0D6MQH9</accession>
<gene>
    <name evidence="9" type="ORF">Tasa_057_004</name>
</gene>
<dbReference type="CDD" id="cd17537">
    <property type="entry name" value="REC_FixJ"/>
    <property type="match status" value="1"/>
</dbReference>
<sequence length="202" mass="21961">MKENHVVHVIDDDEAVRESLAFLLLAAGHTARTYPSADAFLGVLDDTDRGCVVTDVRMPGTDGLVLVDRLRNRSATLPVIVITGHADIPLAVRAIKAGAWNFIEKPFEDGMILNAVDAALQQEKLARAENATVGVIRDRISALTVRERQVLAGLLEGQANKVIARDLGISPRTIEIHRANLMMKMHASSLSDLVRMALLAND</sequence>
<dbReference type="InterPro" id="IPR036388">
    <property type="entry name" value="WH-like_DNA-bd_sf"/>
</dbReference>
<dbReference type="OrthoDB" id="9782655at2"/>
<dbReference type="EMBL" id="BALE01000057">
    <property type="protein sequence ID" value="GAN55716.1"/>
    <property type="molecule type" value="Genomic_DNA"/>
</dbReference>
<dbReference type="InterPro" id="IPR011006">
    <property type="entry name" value="CheY-like_superfamily"/>
</dbReference>
<evidence type="ECO:0000313" key="10">
    <source>
        <dbReference type="Proteomes" id="UP000032679"/>
    </source>
</evidence>
<dbReference type="PROSITE" id="PS50043">
    <property type="entry name" value="HTH_LUXR_2"/>
    <property type="match status" value="1"/>
</dbReference>
<dbReference type="PROSITE" id="PS50110">
    <property type="entry name" value="RESPONSE_REGULATORY"/>
    <property type="match status" value="1"/>
</dbReference>
<dbReference type="PANTHER" id="PTHR44688">
    <property type="entry name" value="DNA-BINDING TRANSCRIPTIONAL ACTIVATOR DEVR_DOSR"/>
    <property type="match status" value="1"/>
</dbReference>
<evidence type="ECO:0000256" key="2">
    <source>
        <dbReference type="ARBA" id="ARBA00023012"/>
    </source>
</evidence>
<dbReference type="CDD" id="cd06170">
    <property type="entry name" value="LuxR_C_like"/>
    <property type="match status" value="1"/>
</dbReference>
<dbReference type="Gene3D" id="1.10.10.10">
    <property type="entry name" value="Winged helix-like DNA-binding domain superfamily/Winged helix DNA-binding domain"/>
    <property type="match status" value="1"/>
</dbReference>
<dbReference type="AlphaFoldDB" id="A0A0D6MQH9"/>
<dbReference type="FunFam" id="3.40.50.2300:FF:000018">
    <property type="entry name" value="DNA-binding transcriptional regulator NtrC"/>
    <property type="match status" value="1"/>
</dbReference>
<proteinExistence type="predicted"/>
<dbReference type="InterPro" id="IPR016032">
    <property type="entry name" value="Sig_transdc_resp-reg_C-effctor"/>
</dbReference>
<evidence type="ECO:0000259" key="7">
    <source>
        <dbReference type="PROSITE" id="PS50043"/>
    </source>
</evidence>
<keyword evidence="2" id="KW-0902">Two-component regulatory system</keyword>
<dbReference type="SUPFAM" id="SSF46894">
    <property type="entry name" value="C-terminal effector domain of the bipartite response regulators"/>
    <property type="match status" value="1"/>
</dbReference>
<name>A0A0D6MQH9_9PROT</name>
<comment type="caution">
    <text evidence="9">The sequence shown here is derived from an EMBL/GenBank/DDBJ whole genome shotgun (WGS) entry which is preliminary data.</text>
</comment>